<reference evidence="1 2" key="1">
    <citation type="journal article" date="2015" name="Genome Biol.">
        <title>Comparative genomics of Steinernema reveals deeply conserved gene regulatory networks.</title>
        <authorList>
            <person name="Dillman A.R."/>
            <person name="Macchietto M."/>
            <person name="Porter C.F."/>
            <person name="Rogers A."/>
            <person name="Williams B."/>
            <person name="Antoshechkin I."/>
            <person name="Lee M.M."/>
            <person name="Goodwin Z."/>
            <person name="Lu X."/>
            <person name="Lewis E.E."/>
            <person name="Goodrich-Blair H."/>
            <person name="Stock S.P."/>
            <person name="Adams B.J."/>
            <person name="Sternberg P.W."/>
            <person name="Mortazavi A."/>
        </authorList>
    </citation>
    <scope>NUCLEOTIDE SEQUENCE [LARGE SCALE GENOMIC DNA]</scope>
    <source>
        <strain evidence="1 2">ALL</strain>
    </source>
</reference>
<organism evidence="1 2">
    <name type="scientific">Steinernema carpocapsae</name>
    <name type="common">Entomopathogenic nematode</name>
    <dbReference type="NCBI Taxonomy" id="34508"/>
    <lineage>
        <taxon>Eukaryota</taxon>
        <taxon>Metazoa</taxon>
        <taxon>Ecdysozoa</taxon>
        <taxon>Nematoda</taxon>
        <taxon>Chromadorea</taxon>
        <taxon>Rhabditida</taxon>
        <taxon>Tylenchina</taxon>
        <taxon>Panagrolaimomorpha</taxon>
        <taxon>Strongyloidoidea</taxon>
        <taxon>Steinernematidae</taxon>
        <taxon>Steinernema</taxon>
    </lineage>
</organism>
<evidence type="ECO:0000313" key="1">
    <source>
        <dbReference type="EMBL" id="TKR62719.1"/>
    </source>
</evidence>
<dbReference type="AlphaFoldDB" id="A0A4U5M1Y7"/>
<evidence type="ECO:0000313" key="2">
    <source>
        <dbReference type="Proteomes" id="UP000298663"/>
    </source>
</evidence>
<dbReference type="Proteomes" id="UP000298663">
    <property type="component" value="Unassembled WGS sequence"/>
</dbReference>
<dbReference type="EMBL" id="AZBU02000010">
    <property type="protein sequence ID" value="TKR62719.1"/>
    <property type="molecule type" value="Genomic_DNA"/>
</dbReference>
<gene>
    <name evidence="1" type="ORF">L596_026640</name>
</gene>
<reference evidence="1 2" key="2">
    <citation type="journal article" date="2019" name="G3 (Bethesda)">
        <title>Hybrid Assembly of the Genome of the Entomopathogenic Nematode Steinernema carpocapsae Identifies the X-Chromosome.</title>
        <authorList>
            <person name="Serra L."/>
            <person name="Macchietto M."/>
            <person name="Macias-Munoz A."/>
            <person name="McGill C.J."/>
            <person name="Rodriguez I.M."/>
            <person name="Rodriguez B."/>
            <person name="Murad R."/>
            <person name="Mortazavi A."/>
        </authorList>
    </citation>
    <scope>NUCLEOTIDE SEQUENCE [LARGE SCALE GENOMIC DNA]</scope>
    <source>
        <strain evidence="1 2">ALL</strain>
    </source>
</reference>
<protein>
    <submittedName>
        <fullName evidence="1">Uncharacterized protein</fullName>
    </submittedName>
</protein>
<accession>A0A4U5M1Y7</accession>
<keyword evidence="2" id="KW-1185">Reference proteome</keyword>
<sequence>MFTSTACWKCNNLRAKSSGSGFCNVVFLDKKIFTSEAVHNCEMCATGKTLFVFVELVHFGGEGLPKTTGYRGGALGAIC</sequence>
<comment type="caution">
    <text evidence="1">The sequence shown here is derived from an EMBL/GenBank/DDBJ whole genome shotgun (WGS) entry which is preliminary data.</text>
</comment>
<proteinExistence type="predicted"/>
<name>A0A4U5M1Y7_STECR</name>